<evidence type="ECO:0000313" key="2">
    <source>
        <dbReference type="EMBL" id="ATC32516.1"/>
    </source>
</evidence>
<dbReference type="Proteomes" id="UP000217311">
    <property type="component" value="Chromosome"/>
</dbReference>
<accession>A0A290MKC6</accession>
<gene>
    <name evidence="2" type="ORF">CA606_09230</name>
</gene>
<feature type="domain" description="Peptidase C39" evidence="1">
    <location>
        <begin position="9"/>
        <end position="144"/>
    </location>
</feature>
<dbReference type="PROSITE" id="PS50990">
    <property type="entry name" value="PEPTIDASE_C39"/>
    <property type="match status" value="1"/>
</dbReference>
<dbReference type="AlphaFoldDB" id="A0A290MKC6"/>
<dbReference type="RefSeq" id="WP_096051933.1">
    <property type="nucleotide sequence ID" value="NZ_CP023315.3"/>
</dbReference>
<dbReference type="Pfam" id="PF03412">
    <property type="entry name" value="Peptidase_C39"/>
    <property type="match status" value="1"/>
</dbReference>
<dbReference type="Gene3D" id="3.90.70.10">
    <property type="entry name" value="Cysteine proteinases"/>
    <property type="match status" value="1"/>
</dbReference>
<evidence type="ECO:0000313" key="3">
    <source>
        <dbReference type="Proteomes" id="UP000217311"/>
    </source>
</evidence>
<dbReference type="InterPro" id="IPR005074">
    <property type="entry name" value="Peptidase_C39"/>
</dbReference>
<proteinExistence type="predicted"/>
<organism evidence="2 3">
    <name type="scientific">Caulobacter vibrioides</name>
    <name type="common">Caulobacter crescentus</name>
    <dbReference type="NCBI Taxonomy" id="155892"/>
    <lineage>
        <taxon>Bacteria</taxon>
        <taxon>Pseudomonadati</taxon>
        <taxon>Pseudomonadota</taxon>
        <taxon>Alphaproteobacteria</taxon>
        <taxon>Caulobacterales</taxon>
        <taxon>Caulobacteraceae</taxon>
        <taxon>Caulobacter</taxon>
    </lineage>
</organism>
<name>A0A290MKC6_CAUVI</name>
<dbReference type="GO" id="GO:0008233">
    <property type="term" value="F:peptidase activity"/>
    <property type="evidence" value="ECO:0007669"/>
    <property type="project" value="InterPro"/>
</dbReference>
<dbReference type="GO" id="GO:0006508">
    <property type="term" value="P:proteolysis"/>
    <property type="evidence" value="ECO:0007669"/>
    <property type="project" value="InterPro"/>
</dbReference>
<dbReference type="GO" id="GO:0016020">
    <property type="term" value="C:membrane"/>
    <property type="evidence" value="ECO:0007669"/>
    <property type="project" value="InterPro"/>
</dbReference>
<reference evidence="3" key="1">
    <citation type="submission" date="2017-09" db="EMBL/GenBank/DDBJ databases">
        <title>Genome evolution observed in wild isolates of Caulobacter crescentus.</title>
        <authorList>
            <person name="Ely B."/>
            <person name="Wilson K."/>
            <person name="Scott D."/>
        </authorList>
    </citation>
    <scope>NUCLEOTIDE SEQUENCE [LARGE SCALE GENOMIC DNA]</scope>
    <source>
        <strain evidence="3">CB13b1a</strain>
    </source>
</reference>
<protein>
    <recommendedName>
        <fullName evidence="1">Peptidase C39 domain-containing protein</fullName>
    </recommendedName>
</protein>
<evidence type="ECO:0000259" key="1">
    <source>
        <dbReference type="PROSITE" id="PS50990"/>
    </source>
</evidence>
<sequence length="159" mass="17284">MKLTPYLAQQTKGGCGPCSFIMVAGYFNPELALTEEEALRDFGVDGFGPRCFALVPSFHRAASAFGLGIRVERMDRAALRGHLASGPVILYHRASEAGDALPHFSVALSVTDTQITRHDPSDGPDLVGDLDRFERVWEAAKLSSPPREGRYGVVLRPRG</sequence>
<dbReference type="GO" id="GO:0005524">
    <property type="term" value="F:ATP binding"/>
    <property type="evidence" value="ECO:0007669"/>
    <property type="project" value="InterPro"/>
</dbReference>
<dbReference type="EMBL" id="CP023315">
    <property type="protein sequence ID" value="ATC32516.1"/>
    <property type="molecule type" value="Genomic_DNA"/>
</dbReference>